<comment type="caution">
    <text evidence="2">The sequence shown here is derived from an EMBL/GenBank/DDBJ whole genome shotgun (WGS) entry which is preliminary data.</text>
</comment>
<dbReference type="EMBL" id="JBHSOJ010000008">
    <property type="protein sequence ID" value="MFC5630253.1"/>
    <property type="molecule type" value="Genomic_DNA"/>
</dbReference>
<organism evidence="2 3">
    <name type="scientific">Streptococcus caledonicus</name>
    <dbReference type="NCBI Taxonomy" id="2614158"/>
    <lineage>
        <taxon>Bacteria</taxon>
        <taxon>Bacillati</taxon>
        <taxon>Bacillota</taxon>
        <taxon>Bacilli</taxon>
        <taxon>Lactobacillales</taxon>
        <taxon>Streptococcaceae</taxon>
        <taxon>Streptococcus</taxon>
    </lineage>
</organism>
<reference evidence="3" key="1">
    <citation type="journal article" date="2019" name="Int. J. Syst. Evol. Microbiol.">
        <title>The Global Catalogue of Microorganisms (GCM) 10K type strain sequencing project: providing services to taxonomists for standard genome sequencing and annotation.</title>
        <authorList>
            <consortium name="The Broad Institute Genomics Platform"/>
            <consortium name="The Broad Institute Genome Sequencing Center for Infectious Disease"/>
            <person name="Wu L."/>
            <person name="Ma J."/>
        </authorList>
    </citation>
    <scope>NUCLEOTIDE SEQUENCE [LARGE SCALE GENOMIC DNA]</scope>
    <source>
        <strain evidence="3">DT43</strain>
    </source>
</reference>
<name>A0ABW0U9S9_9STRE</name>
<protein>
    <submittedName>
        <fullName evidence="2">Uncharacterized protein</fullName>
    </submittedName>
</protein>
<evidence type="ECO:0000313" key="2">
    <source>
        <dbReference type="EMBL" id="MFC5630253.1"/>
    </source>
</evidence>
<sequence>MTDLEKMSFKYELDNLIYWESHEDYTVRKNSHYADFYEEYKREREEAERRRVEINKQELEEVSEVASDGSNDPLDVENVQDDVIYQHEPKNGSNRLSDDELLARLDIIESEALDSKIATGLDIEFGS</sequence>
<proteinExistence type="predicted"/>
<keyword evidence="3" id="KW-1185">Reference proteome</keyword>
<keyword evidence="1" id="KW-0175">Coiled coil</keyword>
<feature type="coiled-coil region" evidence="1">
    <location>
        <begin position="30"/>
        <end position="62"/>
    </location>
</feature>
<evidence type="ECO:0000313" key="3">
    <source>
        <dbReference type="Proteomes" id="UP001596110"/>
    </source>
</evidence>
<dbReference type="Proteomes" id="UP001596110">
    <property type="component" value="Unassembled WGS sequence"/>
</dbReference>
<evidence type="ECO:0000256" key="1">
    <source>
        <dbReference type="SAM" id="Coils"/>
    </source>
</evidence>
<gene>
    <name evidence="2" type="ORF">ACFPQ3_01210</name>
</gene>
<dbReference type="RefSeq" id="WP_156807046.1">
    <property type="nucleotide sequence ID" value="NZ_JBHSOJ010000008.1"/>
</dbReference>
<accession>A0ABW0U9S9</accession>